<comment type="caution">
    <text evidence="2">The sequence shown here is derived from an EMBL/GenBank/DDBJ whole genome shotgun (WGS) entry which is preliminary data.</text>
</comment>
<dbReference type="EMBL" id="MFPV01000012">
    <property type="protein sequence ID" value="OGH62305.1"/>
    <property type="molecule type" value="Genomic_DNA"/>
</dbReference>
<accession>A0A1F6LSK1</accession>
<dbReference type="Gene3D" id="1.20.58.130">
    <property type="match status" value="1"/>
</dbReference>
<feature type="coiled-coil region" evidence="1">
    <location>
        <begin position="12"/>
        <end position="75"/>
    </location>
</feature>
<name>A0A1F6LSK1_9BACT</name>
<evidence type="ECO:0000313" key="3">
    <source>
        <dbReference type="Proteomes" id="UP000176329"/>
    </source>
</evidence>
<evidence type="ECO:0000313" key="2">
    <source>
        <dbReference type="EMBL" id="OGH62305.1"/>
    </source>
</evidence>
<gene>
    <name evidence="2" type="ORF">A2848_00110</name>
</gene>
<dbReference type="AlphaFoldDB" id="A0A1F6LSK1"/>
<evidence type="ECO:0000256" key="1">
    <source>
        <dbReference type="SAM" id="Coils"/>
    </source>
</evidence>
<proteinExistence type="predicted"/>
<organism evidence="2 3">
    <name type="scientific">Candidatus Magasanikbacteria bacterium RIFCSPHIGHO2_01_FULL_50_8</name>
    <dbReference type="NCBI Taxonomy" id="1798674"/>
    <lineage>
        <taxon>Bacteria</taxon>
        <taxon>Candidatus Magasanikiibacteriota</taxon>
    </lineage>
</organism>
<sequence>MPRKGGSKKITLASIMDSMQSMKKEMQSMKKEILERFDTIEKEHEVYFTSIQDELVSLRKDVDELKQDLKDFRAETNSFHKGFSAKSGRQDATSFKLIGILNARGILSEYQAAELRTI</sequence>
<reference evidence="2 3" key="1">
    <citation type="journal article" date="2016" name="Nat. Commun.">
        <title>Thousands of microbial genomes shed light on interconnected biogeochemical processes in an aquifer system.</title>
        <authorList>
            <person name="Anantharaman K."/>
            <person name="Brown C.T."/>
            <person name="Hug L.A."/>
            <person name="Sharon I."/>
            <person name="Castelle C.J."/>
            <person name="Probst A.J."/>
            <person name="Thomas B.C."/>
            <person name="Singh A."/>
            <person name="Wilkins M.J."/>
            <person name="Karaoz U."/>
            <person name="Brodie E.L."/>
            <person name="Williams K.H."/>
            <person name="Hubbard S.S."/>
            <person name="Banfield J.F."/>
        </authorList>
    </citation>
    <scope>NUCLEOTIDE SEQUENCE [LARGE SCALE GENOMIC DNA]</scope>
</reference>
<dbReference type="Proteomes" id="UP000176329">
    <property type="component" value="Unassembled WGS sequence"/>
</dbReference>
<protein>
    <submittedName>
        <fullName evidence="2">Uncharacterized protein</fullName>
    </submittedName>
</protein>
<keyword evidence="1" id="KW-0175">Coiled coil</keyword>